<name>A0AAP0HCS4_9MAGN</name>
<protein>
    <recommendedName>
        <fullName evidence="3">Glycoside hydrolase family 31 TIM barrel domain-containing protein</fullName>
    </recommendedName>
</protein>
<evidence type="ECO:0000256" key="2">
    <source>
        <dbReference type="SAM" id="Phobius"/>
    </source>
</evidence>
<keyword evidence="5" id="KW-1185">Reference proteome</keyword>
<dbReference type="AlphaFoldDB" id="A0AAP0HCS4"/>
<dbReference type="InterPro" id="IPR000322">
    <property type="entry name" value="Glyco_hydro_31_TIM"/>
</dbReference>
<keyword evidence="2" id="KW-0472">Membrane</keyword>
<evidence type="ECO:0000256" key="1">
    <source>
        <dbReference type="RuleBase" id="RU361185"/>
    </source>
</evidence>
<keyword evidence="2" id="KW-0812">Transmembrane</keyword>
<organism evidence="4 5">
    <name type="scientific">Stephania yunnanensis</name>
    <dbReference type="NCBI Taxonomy" id="152371"/>
    <lineage>
        <taxon>Eukaryota</taxon>
        <taxon>Viridiplantae</taxon>
        <taxon>Streptophyta</taxon>
        <taxon>Embryophyta</taxon>
        <taxon>Tracheophyta</taxon>
        <taxon>Spermatophyta</taxon>
        <taxon>Magnoliopsida</taxon>
        <taxon>Ranunculales</taxon>
        <taxon>Menispermaceae</taxon>
        <taxon>Menispermoideae</taxon>
        <taxon>Cissampelideae</taxon>
        <taxon>Stephania</taxon>
    </lineage>
</organism>
<keyword evidence="1" id="KW-0326">Glycosidase</keyword>
<dbReference type="EMBL" id="JBBNAF010000038">
    <property type="protein sequence ID" value="KAK9082109.1"/>
    <property type="molecule type" value="Genomic_DNA"/>
</dbReference>
<feature type="transmembrane region" description="Helical" evidence="2">
    <location>
        <begin position="65"/>
        <end position="84"/>
    </location>
</feature>
<feature type="domain" description="Glycoside hydrolase family 31 TIM barrel" evidence="3">
    <location>
        <begin position="99"/>
        <end position="164"/>
    </location>
</feature>
<comment type="caution">
    <text evidence="4">The sequence shown here is derived from an EMBL/GenBank/DDBJ whole genome shotgun (WGS) entry which is preliminary data.</text>
</comment>
<evidence type="ECO:0000313" key="4">
    <source>
        <dbReference type="EMBL" id="KAK9082109.1"/>
    </source>
</evidence>
<dbReference type="GO" id="GO:0004553">
    <property type="term" value="F:hydrolase activity, hydrolyzing O-glycosyl compounds"/>
    <property type="evidence" value="ECO:0007669"/>
    <property type="project" value="InterPro"/>
</dbReference>
<sequence>MVSRQEHNVRSMWQRCLLFLLPPLTVARGSYRLLLTKRRSNRLLRLRVYIDAHLREMRWRPRHLMSIWGFVVNWKFIVSIILLTQSRPGRFMIQHNILVRFPNPKALVNELHLNGFKAIWMLDQGIKHEKGYFVYDSGSKEDVWIQNVDGKPFFGTQWLHRRVEVDGNEEYSEVEYSPARCTGEYTVIERNFEQEGGDKSLKLEGDIGGGLVLQRQI</sequence>
<comment type="similarity">
    <text evidence="1">Belongs to the glycosyl hydrolase 31 family.</text>
</comment>
<dbReference type="Proteomes" id="UP001420932">
    <property type="component" value="Unassembled WGS sequence"/>
</dbReference>
<dbReference type="Pfam" id="PF01055">
    <property type="entry name" value="Glyco_hydro_31_2nd"/>
    <property type="match status" value="1"/>
</dbReference>
<proteinExistence type="inferred from homology"/>
<gene>
    <name evidence="4" type="ORF">Syun_031697</name>
</gene>
<dbReference type="GO" id="GO:0005975">
    <property type="term" value="P:carbohydrate metabolic process"/>
    <property type="evidence" value="ECO:0007669"/>
    <property type="project" value="InterPro"/>
</dbReference>
<evidence type="ECO:0000313" key="5">
    <source>
        <dbReference type="Proteomes" id="UP001420932"/>
    </source>
</evidence>
<keyword evidence="1" id="KW-0378">Hydrolase</keyword>
<evidence type="ECO:0000259" key="3">
    <source>
        <dbReference type="Pfam" id="PF01055"/>
    </source>
</evidence>
<keyword evidence="2" id="KW-1133">Transmembrane helix</keyword>
<accession>A0AAP0HCS4</accession>
<reference evidence="4 5" key="1">
    <citation type="submission" date="2024-01" db="EMBL/GenBank/DDBJ databases">
        <title>Genome assemblies of Stephania.</title>
        <authorList>
            <person name="Yang L."/>
        </authorList>
    </citation>
    <scope>NUCLEOTIDE SEQUENCE [LARGE SCALE GENOMIC DNA]</scope>
    <source>
        <strain evidence="4">YNDBR</strain>
        <tissue evidence="4">Leaf</tissue>
    </source>
</reference>
<dbReference type="Gene3D" id="3.20.20.80">
    <property type="entry name" value="Glycosidases"/>
    <property type="match status" value="1"/>
</dbReference>